<dbReference type="PANTHER" id="PTHR40396:SF1">
    <property type="entry name" value="ATPASE AAA-TYPE CORE DOMAIN-CONTAINING PROTEIN"/>
    <property type="match status" value="1"/>
</dbReference>
<dbReference type="RefSeq" id="WP_122951489.1">
    <property type="nucleotide sequence ID" value="NZ_CP024634.1"/>
</dbReference>
<dbReference type="InterPro" id="IPR003959">
    <property type="entry name" value="ATPase_AAA_core"/>
</dbReference>
<proteinExistence type="predicted"/>
<organism evidence="2 3">
    <name type="scientific">Bathymodiolus thermophilus thioautotrophic gill symbiont</name>
    <dbReference type="NCBI Taxonomy" id="2360"/>
    <lineage>
        <taxon>Bacteria</taxon>
        <taxon>Pseudomonadati</taxon>
        <taxon>Pseudomonadota</taxon>
        <taxon>Gammaproteobacteria</taxon>
        <taxon>sulfur-oxidizing symbionts</taxon>
    </lineage>
</organism>
<name>A0A3G3ILN6_9GAMM</name>
<dbReference type="SUPFAM" id="SSF52540">
    <property type="entry name" value="P-loop containing nucleoside triphosphate hydrolases"/>
    <property type="match status" value="1"/>
</dbReference>
<evidence type="ECO:0000313" key="3">
    <source>
        <dbReference type="Proteomes" id="UP000278334"/>
    </source>
</evidence>
<gene>
    <name evidence="2" type="ORF">MS2017_1032</name>
</gene>
<sequence>MLEKFSVTNFKNFNEKLTFDFTASDYQFNPQSVKEGLVKTAIIYGANASGKSNLGFAMFDIVQHLTDNASKGSFYQNYLTKPNKYPCAEFEYCFMFKQNKVVYRYSKTDHETLLDEFLSINNKEVLSVKRTGERKHAKFSLQGAENLSQGIATANLSIIKYVKENTLLESNDDNTTFNQFFDFIDKMLFFRSLEHNAYLGLENGAKAIDKDIIDRGNVGNFEKFLNEAGIECKLKVVADENNEEKIVFDFKGETISFFDIASQGTRSIALFYYWYQRIQSNKASFVFIDEFDSFYHHNLSKFIVKKLQEIDVQVVFTTHNTDIMTNDLSRPDCYFILDSNKITSINKLTDQELRKAHNLQKLYKAFAFKANNG</sequence>
<feature type="domain" description="ATPase AAA-type core" evidence="1">
    <location>
        <begin position="42"/>
        <end position="323"/>
    </location>
</feature>
<dbReference type="PANTHER" id="PTHR40396">
    <property type="entry name" value="ATPASE-LIKE PROTEIN"/>
    <property type="match status" value="1"/>
</dbReference>
<dbReference type="Proteomes" id="UP000278334">
    <property type="component" value="Chromosome"/>
</dbReference>
<dbReference type="KEGG" id="bthg:MS2017_1032"/>
<dbReference type="AlphaFoldDB" id="A0A3G3ILN6"/>
<dbReference type="Pfam" id="PF13304">
    <property type="entry name" value="AAA_21"/>
    <property type="match status" value="1"/>
</dbReference>
<protein>
    <submittedName>
        <fullName evidence="2">Chromosome segregation protein SMC</fullName>
    </submittedName>
</protein>
<dbReference type="EMBL" id="CP024634">
    <property type="protein sequence ID" value="AYQ56743.1"/>
    <property type="molecule type" value="Genomic_DNA"/>
</dbReference>
<dbReference type="Gene3D" id="3.40.50.300">
    <property type="entry name" value="P-loop containing nucleotide triphosphate hydrolases"/>
    <property type="match status" value="1"/>
</dbReference>
<evidence type="ECO:0000259" key="1">
    <source>
        <dbReference type="Pfam" id="PF13304"/>
    </source>
</evidence>
<evidence type="ECO:0000313" key="2">
    <source>
        <dbReference type="EMBL" id="AYQ56743.1"/>
    </source>
</evidence>
<dbReference type="InterPro" id="IPR027417">
    <property type="entry name" value="P-loop_NTPase"/>
</dbReference>
<accession>A0A3G3ILN6</accession>
<dbReference type="GO" id="GO:0005524">
    <property type="term" value="F:ATP binding"/>
    <property type="evidence" value="ECO:0007669"/>
    <property type="project" value="InterPro"/>
</dbReference>
<reference evidence="2 3" key="1">
    <citation type="submission" date="2017-11" db="EMBL/GenBank/DDBJ databases">
        <title>Genome sequence of the bacterial symbiont EPR9N from a vent mussel Bathymodiolus thermophilus.</title>
        <authorList>
            <person name="Won Y.-J."/>
        </authorList>
    </citation>
    <scope>NUCLEOTIDE SEQUENCE [LARGE SCALE GENOMIC DNA]</scope>
    <source>
        <strain evidence="2 3">EPR9N</strain>
    </source>
</reference>
<dbReference type="GO" id="GO:0016887">
    <property type="term" value="F:ATP hydrolysis activity"/>
    <property type="evidence" value="ECO:0007669"/>
    <property type="project" value="InterPro"/>
</dbReference>